<evidence type="ECO:0000313" key="5">
    <source>
        <dbReference type="EMBL" id="RZO18537.1"/>
    </source>
</evidence>
<dbReference type="SUPFAM" id="SSF52096">
    <property type="entry name" value="ClpP/crotonase"/>
    <property type="match status" value="2"/>
</dbReference>
<dbReference type="FunFam" id="3.90.226.10:FF:000016">
    <property type="entry name" value="Propionyl-CoA carboxylase, beta subunit"/>
    <property type="match status" value="1"/>
</dbReference>
<evidence type="ECO:0000256" key="1">
    <source>
        <dbReference type="ARBA" id="ARBA00006102"/>
    </source>
</evidence>
<accession>A0A520MBD5</accession>
<gene>
    <name evidence="5" type="ORF">EVB03_09625</name>
</gene>
<dbReference type="PANTHER" id="PTHR43842">
    <property type="entry name" value="PROPIONYL-COA CARBOXYLASE BETA CHAIN"/>
    <property type="match status" value="1"/>
</dbReference>
<dbReference type="InterPro" id="IPR034733">
    <property type="entry name" value="AcCoA_carboxyl_beta"/>
</dbReference>
<organism evidence="5 6">
    <name type="scientific">SAR92 clade bacterium</name>
    <dbReference type="NCBI Taxonomy" id="2315479"/>
    <lineage>
        <taxon>Bacteria</taxon>
        <taxon>Pseudomonadati</taxon>
        <taxon>Pseudomonadota</taxon>
        <taxon>Gammaproteobacteria</taxon>
        <taxon>Cellvibrionales</taxon>
        <taxon>Porticoccaceae</taxon>
        <taxon>SAR92 clade</taxon>
    </lineage>
</organism>
<evidence type="ECO:0000256" key="2">
    <source>
        <dbReference type="ARBA" id="ARBA00074538"/>
    </source>
</evidence>
<dbReference type="GO" id="GO:0003989">
    <property type="term" value="F:acetyl-CoA carboxylase activity"/>
    <property type="evidence" value="ECO:0007669"/>
    <property type="project" value="UniProtKB-ARBA"/>
</dbReference>
<dbReference type="GO" id="GO:0004658">
    <property type="term" value="F:propionyl-CoA carboxylase activity"/>
    <property type="evidence" value="ECO:0007669"/>
    <property type="project" value="UniProtKB-ARBA"/>
</dbReference>
<proteinExistence type="inferred from homology"/>
<dbReference type="Gene3D" id="3.90.226.10">
    <property type="entry name" value="2-enoyl-CoA Hydratase, Chain A, domain 1"/>
    <property type="match status" value="2"/>
</dbReference>
<dbReference type="FunFam" id="3.90.226.10:FF:000017">
    <property type="entry name" value="Propionyl-CoA carboxylase subunit beta 5"/>
    <property type="match status" value="1"/>
</dbReference>
<dbReference type="InterPro" id="IPR011762">
    <property type="entry name" value="COA_CT_N"/>
</dbReference>
<dbReference type="InterPro" id="IPR051047">
    <property type="entry name" value="AccD/PCCB"/>
</dbReference>
<dbReference type="EMBL" id="SHBP01000026">
    <property type="protein sequence ID" value="RZO18537.1"/>
    <property type="molecule type" value="Genomic_DNA"/>
</dbReference>
<dbReference type="InterPro" id="IPR011763">
    <property type="entry name" value="COA_CT_C"/>
</dbReference>
<dbReference type="PROSITE" id="PS50989">
    <property type="entry name" value="COA_CT_CTER"/>
    <property type="match status" value="1"/>
</dbReference>
<dbReference type="PROSITE" id="PS50980">
    <property type="entry name" value="COA_CT_NTER"/>
    <property type="match status" value="1"/>
</dbReference>
<dbReference type="Pfam" id="PF01039">
    <property type="entry name" value="Carboxyl_trans"/>
    <property type="match status" value="1"/>
</dbReference>
<name>A0A520MBD5_9GAMM</name>
<reference evidence="5 6" key="1">
    <citation type="submission" date="2019-02" db="EMBL/GenBank/DDBJ databases">
        <title>Prokaryotic population dynamics and viral predation in marine succession experiment using metagenomics: the confinement effect.</title>
        <authorList>
            <person name="Haro-Moreno J.M."/>
            <person name="Rodriguez-Valera F."/>
            <person name="Lopez-Perez M."/>
        </authorList>
    </citation>
    <scope>NUCLEOTIDE SEQUENCE [LARGE SCALE GENOMIC DNA]</scope>
    <source>
        <strain evidence="5">MED-G170</strain>
    </source>
</reference>
<dbReference type="PANTHER" id="PTHR43842:SF2">
    <property type="entry name" value="PROPIONYL-COA CARBOXYLASE BETA CHAIN, MITOCHONDRIAL"/>
    <property type="match status" value="1"/>
</dbReference>
<dbReference type="GO" id="GO:0015977">
    <property type="term" value="P:carbon fixation"/>
    <property type="evidence" value="ECO:0007669"/>
    <property type="project" value="UniProtKB-ARBA"/>
</dbReference>
<feature type="domain" description="CoA carboxyltransferase N-terminal" evidence="3">
    <location>
        <begin position="1"/>
        <end position="257"/>
    </location>
</feature>
<dbReference type="InterPro" id="IPR029045">
    <property type="entry name" value="ClpP/crotonase-like_dom_sf"/>
</dbReference>
<evidence type="ECO:0000259" key="4">
    <source>
        <dbReference type="PROSITE" id="PS50989"/>
    </source>
</evidence>
<evidence type="ECO:0000313" key="6">
    <source>
        <dbReference type="Proteomes" id="UP000315889"/>
    </source>
</evidence>
<dbReference type="AlphaFoldDB" id="A0A520MBD5"/>
<sequence length="510" mass="56153">MHEILEELEEKRRLARLGGGQKRIDTQHAKGKLTARERIDLLLDENSFEEWDMFVEHRCTDFDMDQQHVPGDGVVIGYGTINGRLVFVFSQDFTVFGGALSEAHAEKICKVMDQAMKVGAPIIGLNDSGGARIQEGVASLGGYAEVFQRNVMASGVVPQISMVMGPCAGGAVYSPAITDFIFMVQDSSYMFVTGPDVVKTVTHETVTAEELGGAITHSTKSGVADLAFENDVEALEKVRHFFNYLPANNQEKPPVWPTEDPADRIEMSLDTLIPSDPNKPYDMKEVILKVADEGAFFETQVNYAKNIITGFVRIEGSSVGVIANQPMVLAGCLDIDASKKAARFIRFCDSFNIPVLTFVDVPGFMPGTSQEYGGIIKHGAKLLYAYAECTVPKVTVITRKAYGGAYDVMSSKHLRGDANLAWPSAEIAVMGPKGAVEIIFRKDIGDEEKIAARTEEYRKKFANPFIASKRGYVDDVIMPHSTRKRVARSLAMLRNKSVENPWRKHGNIPL</sequence>
<evidence type="ECO:0000259" key="3">
    <source>
        <dbReference type="PROSITE" id="PS50980"/>
    </source>
</evidence>
<dbReference type="GO" id="GO:0009317">
    <property type="term" value="C:acetyl-CoA carboxylase complex"/>
    <property type="evidence" value="ECO:0007669"/>
    <property type="project" value="UniProtKB-ARBA"/>
</dbReference>
<feature type="domain" description="CoA carboxyltransferase C-terminal" evidence="4">
    <location>
        <begin position="264"/>
        <end position="504"/>
    </location>
</feature>
<protein>
    <recommendedName>
        <fullName evidence="2">Propionyl-CoA carboxylase beta chain</fullName>
    </recommendedName>
</protein>
<comment type="caution">
    <text evidence="5">The sequence shown here is derived from an EMBL/GenBank/DDBJ whole genome shotgun (WGS) entry which is preliminary data.</text>
</comment>
<dbReference type="Proteomes" id="UP000315889">
    <property type="component" value="Unassembled WGS sequence"/>
</dbReference>
<comment type="similarity">
    <text evidence="1">Belongs to the AccD/PCCB family.</text>
</comment>